<keyword evidence="1" id="KW-1133">Transmembrane helix</keyword>
<dbReference type="KEGG" id="pard:DN92_02875"/>
<dbReference type="InterPro" id="IPR025333">
    <property type="entry name" value="DUF4239"/>
</dbReference>
<keyword evidence="1" id="KW-0472">Membrane</keyword>
<protein>
    <recommendedName>
        <fullName evidence="4">DUF4239 domain-containing protein</fullName>
    </recommendedName>
</protein>
<evidence type="ECO:0000313" key="2">
    <source>
        <dbReference type="EMBL" id="QKM60064.1"/>
    </source>
</evidence>
<feature type="transmembrane region" description="Helical" evidence="1">
    <location>
        <begin position="41"/>
        <end position="61"/>
    </location>
</feature>
<feature type="transmembrane region" description="Helical" evidence="1">
    <location>
        <begin position="207"/>
        <end position="226"/>
    </location>
</feature>
<gene>
    <name evidence="2" type="ORF">DN92_02875</name>
</gene>
<reference evidence="2 3" key="1">
    <citation type="submission" date="2018-04" db="EMBL/GenBank/DDBJ databases">
        <title>Polynucleobacter sp. UK-Long2-W17 genome.</title>
        <authorList>
            <person name="Hahn M.W."/>
        </authorList>
    </citation>
    <scope>NUCLEOTIDE SEQUENCE [LARGE SCALE GENOMIC DNA]</scope>
    <source>
        <strain evidence="2 3">UK-Long2-W17</strain>
    </source>
</reference>
<dbReference type="RefSeq" id="WP_173959835.1">
    <property type="nucleotide sequence ID" value="NZ_CBCSCC010000012.1"/>
</dbReference>
<feature type="transmembrane region" description="Helical" evidence="1">
    <location>
        <begin position="177"/>
        <end position="195"/>
    </location>
</feature>
<name>A0A6M9PDI7_9BURK</name>
<dbReference type="AlphaFoldDB" id="A0A6M9PDI7"/>
<proteinExistence type="predicted"/>
<accession>A0A6M9PDI7</accession>
<dbReference type="Proteomes" id="UP000501090">
    <property type="component" value="Chromosome"/>
</dbReference>
<organism evidence="2 3">
    <name type="scientific">Polynucleobacter arcticus</name>
    <dbReference type="NCBI Taxonomy" id="1743165"/>
    <lineage>
        <taxon>Bacteria</taxon>
        <taxon>Pseudomonadati</taxon>
        <taxon>Pseudomonadota</taxon>
        <taxon>Betaproteobacteria</taxon>
        <taxon>Burkholderiales</taxon>
        <taxon>Burkholderiaceae</taxon>
        <taxon>Polynucleobacter</taxon>
    </lineage>
</organism>
<keyword evidence="3" id="KW-1185">Reference proteome</keyword>
<evidence type="ECO:0000313" key="3">
    <source>
        <dbReference type="Proteomes" id="UP000501090"/>
    </source>
</evidence>
<keyword evidence="1" id="KW-0812">Transmembrane</keyword>
<sequence>MLTILLTLLLVLATFLAGSLIIFFVVQKYLSFLTIDDTSHATIFSFAIGTIFGLTLAFITVSTWQNYNRINSIVVQEATTLTTIYRTLDAFQPPLQEKSTKLLTGYVQNVIAKEWPLMAQSQFDDQYFADFHQFQLLMLRHIPMNNTELIAQQEELRLISEYYKLRLERITSSKADLDYSMLLTLCLGAFVYIFYQSLYAMPQRRHHILMISLLATSLGLIFFLILSYNTPFSGSNAIQPVEFNKILELWKSDLVQPANI</sequence>
<evidence type="ECO:0000256" key="1">
    <source>
        <dbReference type="SAM" id="Phobius"/>
    </source>
</evidence>
<dbReference type="Pfam" id="PF14023">
    <property type="entry name" value="Bestrophin-like"/>
    <property type="match status" value="1"/>
</dbReference>
<dbReference type="EMBL" id="CP028940">
    <property type="protein sequence ID" value="QKM60064.1"/>
    <property type="molecule type" value="Genomic_DNA"/>
</dbReference>
<evidence type="ECO:0008006" key="4">
    <source>
        <dbReference type="Google" id="ProtNLM"/>
    </source>
</evidence>